<evidence type="ECO:0000256" key="2">
    <source>
        <dbReference type="ARBA" id="ARBA00023235"/>
    </source>
</evidence>
<dbReference type="Gene3D" id="3.30.429.10">
    <property type="entry name" value="Macrophage Migration Inhibitory Factor"/>
    <property type="match status" value="1"/>
</dbReference>
<accession>K6Z5I5</accession>
<dbReference type="CDD" id="cd00491">
    <property type="entry name" value="4Oxalocrotonate_Tautomerase"/>
    <property type="match status" value="1"/>
</dbReference>
<dbReference type="NCBIfam" id="NF002571">
    <property type="entry name" value="PRK02220.1"/>
    <property type="match status" value="1"/>
</dbReference>
<feature type="active site" description="Proton acceptor; via imino nitrogen" evidence="3">
    <location>
        <position position="2"/>
    </location>
</feature>
<dbReference type="SUPFAM" id="SSF55331">
    <property type="entry name" value="Tautomerase/MIF"/>
    <property type="match status" value="1"/>
</dbReference>
<dbReference type="AlphaFoldDB" id="K6Z5I5"/>
<keyword evidence="7" id="KW-1185">Reference proteome</keyword>
<dbReference type="Proteomes" id="UP000006327">
    <property type="component" value="Unassembled WGS sequence"/>
</dbReference>
<comment type="similarity">
    <text evidence="1 4">Belongs to the 4-oxalocrotonate tautomerase family.</text>
</comment>
<keyword evidence="2 4" id="KW-0413">Isomerase</keyword>
<dbReference type="RefSeq" id="WP_007618765.1">
    <property type="nucleotide sequence ID" value="NZ_BAEO01000021.1"/>
</dbReference>
<proteinExistence type="inferred from homology"/>
<dbReference type="EMBL" id="BAEO01000021">
    <property type="protein sequence ID" value="GAC18700.1"/>
    <property type="molecule type" value="Genomic_DNA"/>
</dbReference>
<dbReference type="STRING" id="493475.GARC_1728"/>
<dbReference type="PANTHER" id="PTHR35530:SF1">
    <property type="entry name" value="2-HYDROXYMUCONATE TAUTOMERASE"/>
    <property type="match status" value="1"/>
</dbReference>
<name>K6Z5I5_9ALTE</name>
<organism evidence="6 7">
    <name type="scientific">Paraglaciecola arctica BSs20135</name>
    <dbReference type="NCBI Taxonomy" id="493475"/>
    <lineage>
        <taxon>Bacteria</taxon>
        <taxon>Pseudomonadati</taxon>
        <taxon>Pseudomonadota</taxon>
        <taxon>Gammaproteobacteria</taxon>
        <taxon>Alteromonadales</taxon>
        <taxon>Alteromonadaceae</taxon>
        <taxon>Paraglaciecola</taxon>
    </lineage>
</organism>
<dbReference type="InterPro" id="IPR018191">
    <property type="entry name" value="4-OT"/>
</dbReference>
<dbReference type="InterPro" id="IPR004370">
    <property type="entry name" value="4-OT-like_dom"/>
</dbReference>
<feature type="domain" description="4-oxalocrotonate tautomerase-like" evidence="5">
    <location>
        <begin position="2"/>
        <end position="54"/>
    </location>
</feature>
<evidence type="ECO:0000256" key="4">
    <source>
        <dbReference type="RuleBase" id="RU362032"/>
    </source>
</evidence>
<reference evidence="6 7" key="1">
    <citation type="journal article" date="2017" name="Antonie Van Leeuwenhoek">
        <title>Rhizobium rhizosphaerae sp. nov., a novel species isolated from rice rhizosphere.</title>
        <authorList>
            <person name="Zhao J.J."/>
            <person name="Zhang J."/>
            <person name="Zhang R.J."/>
            <person name="Zhang C.W."/>
            <person name="Yin H.Q."/>
            <person name="Zhang X.X."/>
        </authorList>
    </citation>
    <scope>NUCLEOTIDE SEQUENCE [LARGE SCALE GENOMIC DNA]</scope>
    <source>
        <strain evidence="6 7">BSs20135</strain>
    </source>
</reference>
<dbReference type="InterPro" id="IPR014347">
    <property type="entry name" value="Tautomerase/MIF_sf"/>
</dbReference>
<comment type="caution">
    <text evidence="6">The sequence shown here is derived from an EMBL/GenBank/DDBJ whole genome shotgun (WGS) entry which is preliminary data.</text>
</comment>
<gene>
    <name evidence="6" type="primary">nahJ</name>
    <name evidence="6" type="ORF">GARC_1728</name>
</gene>
<protein>
    <recommendedName>
        <fullName evidence="4">Tautomerase</fullName>
        <ecNumber evidence="4">5.3.2.-</ecNumber>
    </recommendedName>
</protein>
<evidence type="ECO:0000313" key="6">
    <source>
        <dbReference type="EMBL" id="GAC18700.1"/>
    </source>
</evidence>
<dbReference type="EC" id="5.3.2.-" evidence="4"/>
<dbReference type="GO" id="GO:0016853">
    <property type="term" value="F:isomerase activity"/>
    <property type="evidence" value="ECO:0007669"/>
    <property type="project" value="UniProtKB-UniRule"/>
</dbReference>
<dbReference type="PANTHER" id="PTHR35530">
    <property type="entry name" value="TAUTOMERASE-RELATED"/>
    <property type="match status" value="1"/>
</dbReference>
<evidence type="ECO:0000313" key="7">
    <source>
        <dbReference type="Proteomes" id="UP000006327"/>
    </source>
</evidence>
<evidence type="ECO:0000259" key="5">
    <source>
        <dbReference type="Pfam" id="PF01361"/>
    </source>
</evidence>
<dbReference type="NCBIfam" id="TIGR00013">
    <property type="entry name" value="taut"/>
    <property type="match status" value="1"/>
</dbReference>
<dbReference type="Pfam" id="PF01361">
    <property type="entry name" value="Tautomerase"/>
    <property type="match status" value="1"/>
</dbReference>
<evidence type="ECO:0000256" key="3">
    <source>
        <dbReference type="PIRSR" id="PIRSR618191-1"/>
    </source>
</evidence>
<sequence length="63" mass="6871">MPIINVNMMEGRTSEQKEALIKAVAEAVMTSIGAPEENIRVLITEFPKSHWGIGTLPAHKAGR</sequence>
<evidence type="ECO:0000256" key="1">
    <source>
        <dbReference type="ARBA" id="ARBA00006723"/>
    </source>
</evidence>
<dbReference type="OrthoDB" id="9799841at2"/>
<dbReference type="eggNOG" id="COG1942">
    <property type="taxonomic scope" value="Bacteria"/>
</dbReference>